<accession>A0A452ZWK3</accession>
<reference evidence="2" key="3">
    <citation type="journal article" date="2017" name="Nature">
        <title>Genome sequence of the progenitor of the wheat D genome Aegilops tauschii.</title>
        <authorList>
            <person name="Luo M.C."/>
            <person name="Gu Y.Q."/>
            <person name="Puiu D."/>
            <person name="Wang H."/>
            <person name="Twardziok S.O."/>
            <person name="Deal K.R."/>
            <person name="Huo N."/>
            <person name="Zhu T."/>
            <person name="Wang L."/>
            <person name="Wang Y."/>
            <person name="McGuire P.E."/>
            <person name="Liu S."/>
            <person name="Long H."/>
            <person name="Ramasamy R.K."/>
            <person name="Rodriguez J.C."/>
            <person name="Van S.L."/>
            <person name="Yuan L."/>
            <person name="Wang Z."/>
            <person name="Xia Z."/>
            <person name="Xiao L."/>
            <person name="Anderson O.D."/>
            <person name="Ouyang S."/>
            <person name="Liang Y."/>
            <person name="Zimin A.V."/>
            <person name="Pertea G."/>
            <person name="Qi P."/>
            <person name="Bennetzen J.L."/>
            <person name="Dai X."/>
            <person name="Dawson M.W."/>
            <person name="Muller H.G."/>
            <person name="Kugler K."/>
            <person name="Rivarola-Duarte L."/>
            <person name="Spannagl M."/>
            <person name="Mayer K.F.X."/>
            <person name="Lu F.H."/>
            <person name="Bevan M.W."/>
            <person name="Leroy P."/>
            <person name="Li P."/>
            <person name="You F.M."/>
            <person name="Sun Q."/>
            <person name="Liu Z."/>
            <person name="Lyons E."/>
            <person name="Wicker T."/>
            <person name="Salzberg S.L."/>
            <person name="Devos K.M."/>
            <person name="Dvorak J."/>
        </authorList>
    </citation>
    <scope>NUCLEOTIDE SEQUENCE [LARGE SCALE GENOMIC DNA]</scope>
    <source>
        <strain evidence="2">cv. AL8/78</strain>
    </source>
</reference>
<dbReference type="Proteomes" id="UP000015105">
    <property type="component" value="Chromosome 1D"/>
</dbReference>
<evidence type="ECO:0000313" key="2">
    <source>
        <dbReference type="EnsemblPlants" id="AET1Gv20950800.6"/>
    </source>
</evidence>
<reference evidence="3" key="2">
    <citation type="journal article" date="2017" name="Nat. Plants">
        <title>The Aegilops tauschii genome reveals multiple impacts of transposons.</title>
        <authorList>
            <person name="Zhao G."/>
            <person name="Zou C."/>
            <person name="Li K."/>
            <person name="Wang K."/>
            <person name="Li T."/>
            <person name="Gao L."/>
            <person name="Zhang X."/>
            <person name="Wang H."/>
            <person name="Yang Z."/>
            <person name="Liu X."/>
            <person name="Jiang W."/>
            <person name="Mao L."/>
            <person name="Kong X."/>
            <person name="Jiao Y."/>
            <person name="Jia J."/>
        </authorList>
    </citation>
    <scope>NUCLEOTIDE SEQUENCE [LARGE SCALE GENOMIC DNA]</scope>
    <source>
        <strain evidence="3">cv. AL8/78</strain>
    </source>
</reference>
<keyword evidence="3" id="KW-1185">Reference proteome</keyword>
<dbReference type="EnsemblPlants" id="AET1Gv20950800.6">
    <property type="protein sequence ID" value="AET1Gv20950800.6"/>
    <property type="gene ID" value="AET1Gv20950800"/>
</dbReference>
<feature type="compositionally biased region" description="Low complexity" evidence="1">
    <location>
        <begin position="36"/>
        <end position="48"/>
    </location>
</feature>
<proteinExistence type="predicted"/>
<dbReference type="AlphaFoldDB" id="A0A452ZWK3"/>
<evidence type="ECO:0000256" key="1">
    <source>
        <dbReference type="SAM" id="MobiDB-lite"/>
    </source>
</evidence>
<evidence type="ECO:0000313" key="3">
    <source>
        <dbReference type="Proteomes" id="UP000015105"/>
    </source>
</evidence>
<organism evidence="2 3">
    <name type="scientific">Aegilops tauschii subsp. strangulata</name>
    <name type="common">Goatgrass</name>
    <dbReference type="NCBI Taxonomy" id="200361"/>
    <lineage>
        <taxon>Eukaryota</taxon>
        <taxon>Viridiplantae</taxon>
        <taxon>Streptophyta</taxon>
        <taxon>Embryophyta</taxon>
        <taxon>Tracheophyta</taxon>
        <taxon>Spermatophyta</taxon>
        <taxon>Magnoliopsida</taxon>
        <taxon>Liliopsida</taxon>
        <taxon>Poales</taxon>
        <taxon>Poaceae</taxon>
        <taxon>BOP clade</taxon>
        <taxon>Pooideae</taxon>
        <taxon>Triticodae</taxon>
        <taxon>Triticeae</taxon>
        <taxon>Triticinae</taxon>
        <taxon>Aegilops</taxon>
    </lineage>
</organism>
<protein>
    <submittedName>
        <fullName evidence="2">Uncharacterized protein</fullName>
    </submittedName>
</protein>
<feature type="region of interest" description="Disordered" evidence="1">
    <location>
        <begin position="24"/>
        <end position="48"/>
    </location>
</feature>
<reference evidence="2" key="5">
    <citation type="journal article" date="2021" name="G3 (Bethesda)">
        <title>Aegilops tauschii genome assembly Aet v5.0 features greater sequence contiguity and improved annotation.</title>
        <authorList>
            <person name="Wang L."/>
            <person name="Zhu T."/>
            <person name="Rodriguez J.C."/>
            <person name="Deal K.R."/>
            <person name="Dubcovsky J."/>
            <person name="McGuire P.E."/>
            <person name="Lux T."/>
            <person name="Spannagl M."/>
            <person name="Mayer K.F.X."/>
            <person name="Baldrich P."/>
            <person name="Meyers B.C."/>
            <person name="Huo N."/>
            <person name="Gu Y.Q."/>
            <person name="Zhou H."/>
            <person name="Devos K.M."/>
            <person name="Bennetzen J.L."/>
            <person name="Unver T."/>
            <person name="Budak H."/>
            <person name="Gulick P.J."/>
            <person name="Galiba G."/>
            <person name="Kalapos B."/>
            <person name="Nelson D.R."/>
            <person name="Li P."/>
            <person name="You F.M."/>
            <person name="Luo M.C."/>
            <person name="Dvorak J."/>
        </authorList>
    </citation>
    <scope>NUCLEOTIDE SEQUENCE [LARGE SCALE GENOMIC DNA]</scope>
    <source>
        <strain evidence="2">cv. AL8/78</strain>
    </source>
</reference>
<dbReference type="Gramene" id="AET1Gv20950800.6">
    <property type="protein sequence ID" value="AET1Gv20950800.6"/>
    <property type="gene ID" value="AET1Gv20950800"/>
</dbReference>
<reference evidence="3" key="1">
    <citation type="journal article" date="2014" name="Science">
        <title>Ancient hybridizations among the ancestral genomes of bread wheat.</title>
        <authorList>
            <consortium name="International Wheat Genome Sequencing Consortium,"/>
            <person name="Marcussen T."/>
            <person name="Sandve S.R."/>
            <person name="Heier L."/>
            <person name="Spannagl M."/>
            <person name="Pfeifer M."/>
            <person name="Jakobsen K.S."/>
            <person name="Wulff B.B."/>
            <person name="Steuernagel B."/>
            <person name="Mayer K.F."/>
            <person name="Olsen O.A."/>
        </authorList>
    </citation>
    <scope>NUCLEOTIDE SEQUENCE [LARGE SCALE GENOMIC DNA]</scope>
    <source>
        <strain evidence="3">cv. AL8/78</strain>
    </source>
</reference>
<reference evidence="2" key="4">
    <citation type="submission" date="2019-03" db="UniProtKB">
        <authorList>
            <consortium name="EnsemblPlants"/>
        </authorList>
    </citation>
    <scope>IDENTIFICATION</scope>
</reference>
<name>A0A452ZWK3_AEGTS</name>
<sequence length="145" mass="15652">VSRGCLKKKKLLQSSFPPFLFAEKKKGNRGSSPEMSSAATKLATAADTTSAEAQTLVLDMRKALSSMKSLAVEYERAGKPDKVKQLEDAVQELVASYEDCAYLAEAVKKVPGAYQPSDQVRFCVGAFGLGKFGLTVCTLLVWEGH</sequence>